<dbReference type="InterPro" id="IPR044189">
    <property type="entry name" value="XPO4/7-like"/>
</dbReference>
<name>A0A2N9GYX2_FAGSY</name>
<accession>A0A2N9GYX2</accession>
<dbReference type="InterPro" id="IPR026960">
    <property type="entry name" value="RVT-Znf"/>
</dbReference>
<protein>
    <recommendedName>
        <fullName evidence="8">Reverse transcriptase zinc-binding domain-containing protein</fullName>
    </recommendedName>
</protein>
<gene>
    <name evidence="9" type="ORF">FSB_LOCUS32717</name>
</gene>
<dbReference type="EMBL" id="OIVN01002580">
    <property type="protein sequence ID" value="SPD04835.1"/>
    <property type="molecule type" value="Genomic_DNA"/>
</dbReference>
<sequence length="772" mass="86926">MEALNGLMERAVAGGFLEGFSVNNLHSTSLKVSHLLFADDALIFCGANRDQLLHLKGVLLCFEAVSGLHINLGKTEIVPVGLVPEVHDLVQVLGATITSIPMKYLGLPLGAQFKSKDMWNPIVEKMEKRLAGWKRIYLSKGVRESRGAWYSKEGLGGHGVCLWKRICSGWPHFVRFVSYSIGSGELVSFWLDSWCWDEPLRNSFPHIFNIAQNKQAKVSEYLSWHNNEKVWSVNLLRCLQDWEMEEFTTFMDILYIQKINRAEEDTCDGTILGVESLRSVWQAKVPHKVAFFTWLAALGKNIMIDNLRRRKVCILDWCFMCKRAGETGEHLCDSIIRFAEQSLDPEMRAYVFSPRLLEAVIWFFARWSHTYLMHPEEIREVHRSGSSAPVVTALTCYQLLHALVRQKHICVHLVALDSWRNLANAFANEKNLFLLNTGHQRSLAQTLVHSASGLRNLEASNQYIRDLMRHMATYLGELSSKNDLKSVAQQPDIILLVSCVLERLRGAASASEPRTQKAIYELGFSVLNPVLVLLEVYKHEISLSLSSSLLSEAKTEMYKDLRALLQLLLSLCSKDLVDFSSDSIETQGTNISQVVYFGLHIITPLISLDLLKYPKLCHDYFALLSHLLEVYPETVAQLNSEAFTHVLGTLDFGLHHQGVVAIWPGGCILVCIPSCDAEIIDMCLRSLKALASYHYKETGSGKTGLGLHAAGLKDSGGNLREGILSQFLRALLQLLLFEDYSPDLVRQCSRCSPSFDPLRTRPISGILPEFFV</sequence>
<dbReference type="Pfam" id="PF13966">
    <property type="entry name" value="zf-RVT"/>
    <property type="match status" value="1"/>
</dbReference>
<evidence type="ECO:0000256" key="4">
    <source>
        <dbReference type="ARBA" id="ARBA00022448"/>
    </source>
</evidence>
<organism evidence="9">
    <name type="scientific">Fagus sylvatica</name>
    <name type="common">Beechnut</name>
    <dbReference type="NCBI Taxonomy" id="28930"/>
    <lineage>
        <taxon>Eukaryota</taxon>
        <taxon>Viridiplantae</taxon>
        <taxon>Streptophyta</taxon>
        <taxon>Embryophyta</taxon>
        <taxon>Tracheophyta</taxon>
        <taxon>Spermatophyta</taxon>
        <taxon>Magnoliopsida</taxon>
        <taxon>eudicotyledons</taxon>
        <taxon>Gunneridae</taxon>
        <taxon>Pentapetalae</taxon>
        <taxon>rosids</taxon>
        <taxon>fabids</taxon>
        <taxon>Fagales</taxon>
        <taxon>Fagaceae</taxon>
        <taxon>Fagus</taxon>
    </lineage>
</organism>
<evidence type="ECO:0000313" key="9">
    <source>
        <dbReference type="EMBL" id="SPD04835.1"/>
    </source>
</evidence>
<proteinExistence type="inferred from homology"/>
<dbReference type="PANTHER" id="PTHR12596:SF1">
    <property type="entry name" value="EXPORTIN-4"/>
    <property type="match status" value="1"/>
</dbReference>
<evidence type="ECO:0000259" key="8">
    <source>
        <dbReference type="Pfam" id="PF13966"/>
    </source>
</evidence>
<feature type="domain" description="Reverse transcriptase zinc-binding" evidence="8">
    <location>
        <begin position="275"/>
        <end position="331"/>
    </location>
</feature>
<dbReference type="Gene3D" id="1.25.10.10">
    <property type="entry name" value="Leucine-rich Repeat Variant"/>
    <property type="match status" value="1"/>
</dbReference>
<keyword evidence="4" id="KW-0813">Transport</keyword>
<reference evidence="9" key="1">
    <citation type="submission" date="2018-02" db="EMBL/GenBank/DDBJ databases">
        <authorList>
            <person name="Cohen D.B."/>
            <person name="Kent A.D."/>
        </authorList>
    </citation>
    <scope>NUCLEOTIDE SEQUENCE</scope>
</reference>
<dbReference type="GO" id="GO:0006611">
    <property type="term" value="P:protein export from nucleus"/>
    <property type="evidence" value="ECO:0007669"/>
    <property type="project" value="TreeGrafter"/>
</dbReference>
<comment type="similarity">
    <text evidence="3">Belongs to the exportin family.</text>
</comment>
<evidence type="ECO:0000256" key="1">
    <source>
        <dbReference type="ARBA" id="ARBA00004123"/>
    </source>
</evidence>
<dbReference type="GO" id="GO:0005643">
    <property type="term" value="C:nuclear pore"/>
    <property type="evidence" value="ECO:0007669"/>
    <property type="project" value="TreeGrafter"/>
</dbReference>
<dbReference type="GO" id="GO:0005737">
    <property type="term" value="C:cytoplasm"/>
    <property type="evidence" value="ECO:0007669"/>
    <property type="project" value="UniProtKB-SubCell"/>
</dbReference>
<dbReference type="InterPro" id="IPR011989">
    <property type="entry name" value="ARM-like"/>
</dbReference>
<dbReference type="PANTHER" id="PTHR12596">
    <property type="entry name" value="EXPORTIN 4,7-RELATED"/>
    <property type="match status" value="1"/>
</dbReference>
<evidence type="ECO:0000256" key="5">
    <source>
        <dbReference type="ARBA" id="ARBA00022490"/>
    </source>
</evidence>
<evidence type="ECO:0000256" key="3">
    <source>
        <dbReference type="ARBA" id="ARBA00009466"/>
    </source>
</evidence>
<comment type="subcellular location">
    <subcellularLocation>
        <location evidence="2">Cytoplasm</location>
    </subcellularLocation>
    <subcellularLocation>
        <location evidence="1">Nucleus</location>
    </subcellularLocation>
</comment>
<keyword evidence="7" id="KW-0539">Nucleus</keyword>
<dbReference type="GO" id="GO:0005049">
    <property type="term" value="F:nuclear export signal receptor activity"/>
    <property type="evidence" value="ECO:0007669"/>
    <property type="project" value="InterPro"/>
</dbReference>
<evidence type="ECO:0000256" key="2">
    <source>
        <dbReference type="ARBA" id="ARBA00004496"/>
    </source>
</evidence>
<evidence type="ECO:0000256" key="6">
    <source>
        <dbReference type="ARBA" id="ARBA00022927"/>
    </source>
</evidence>
<keyword evidence="5" id="KW-0963">Cytoplasm</keyword>
<keyword evidence="6" id="KW-0653">Protein transport</keyword>
<evidence type="ECO:0000256" key="7">
    <source>
        <dbReference type="ARBA" id="ARBA00023242"/>
    </source>
</evidence>
<dbReference type="AlphaFoldDB" id="A0A2N9GYX2"/>